<evidence type="ECO:0000313" key="2">
    <source>
        <dbReference type="EMBL" id="ORX43904.1"/>
    </source>
</evidence>
<reference evidence="2 3" key="2">
    <citation type="submission" date="2016-08" db="EMBL/GenBank/DDBJ databases">
        <title>Pervasive Adenine N6-methylation of Active Genes in Fungi.</title>
        <authorList>
            <consortium name="DOE Joint Genome Institute"/>
            <person name="Mondo S.J."/>
            <person name="Dannebaum R.O."/>
            <person name="Kuo R.C."/>
            <person name="Labutti K."/>
            <person name="Haridas S."/>
            <person name="Kuo A."/>
            <person name="Salamov A."/>
            <person name="Ahrendt S.R."/>
            <person name="Lipzen A."/>
            <person name="Sullivan W."/>
            <person name="Andreopoulos W.B."/>
            <person name="Clum A."/>
            <person name="Lindquist E."/>
            <person name="Daum C."/>
            <person name="Ramamoorthy G.K."/>
            <person name="Gryganskyi A."/>
            <person name="Culley D."/>
            <person name="Magnuson J.K."/>
            <person name="James T.Y."/>
            <person name="O'Malley M.A."/>
            <person name="Stajich J.E."/>
            <person name="Spatafora J.W."/>
            <person name="Visel A."/>
            <person name="Grigoriev I.V."/>
        </authorList>
    </citation>
    <scope>NUCLEOTIDE SEQUENCE [LARGE SCALE GENOMIC DNA]</scope>
    <source>
        <strain evidence="3">finn</strain>
    </source>
</reference>
<evidence type="ECO:0000256" key="1">
    <source>
        <dbReference type="SAM" id="Phobius"/>
    </source>
</evidence>
<gene>
    <name evidence="2" type="ORF">BCR36DRAFT_131615</name>
</gene>
<comment type="caution">
    <text evidence="2">The sequence shown here is derived from an EMBL/GenBank/DDBJ whole genome shotgun (WGS) entry which is preliminary data.</text>
</comment>
<sequence>MDIKLNVSNNPLLNTGDNDSSLVTIIIIAICIIILIIVIVLIYLKTKKKIYENGNRNSTMPSNLKNVQISNCTGR</sequence>
<keyword evidence="1" id="KW-1133">Transmembrane helix</keyword>
<dbReference type="EMBL" id="MCFH01000049">
    <property type="protein sequence ID" value="ORX43904.1"/>
    <property type="molecule type" value="Genomic_DNA"/>
</dbReference>
<dbReference type="Proteomes" id="UP000193719">
    <property type="component" value="Unassembled WGS sequence"/>
</dbReference>
<dbReference type="NCBIfam" id="TIGR01167">
    <property type="entry name" value="LPXTG_anchor"/>
    <property type="match status" value="1"/>
</dbReference>
<name>A0A1Y1UZ76_9FUNG</name>
<dbReference type="AlphaFoldDB" id="A0A1Y1UZ76"/>
<proteinExistence type="predicted"/>
<evidence type="ECO:0000313" key="3">
    <source>
        <dbReference type="Proteomes" id="UP000193719"/>
    </source>
</evidence>
<reference evidence="2 3" key="1">
    <citation type="submission" date="2016-08" db="EMBL/GenBank/DDBJ databases">
        <title>Genomes of anaerobic fungi encode conserved fungal cellulosomes for biomass hydrolysis.</title>
        <authorList>
            <consortium name="DOE Joint Genome Institute"/>
            <person name="Haitjema C.H."/>
            <person name="Gilmore S.P."/>
            <person name="Henske J.K."/>
            <person name="Solomon K.V."/>
            <person name="De Groot R."/>
            <person name="Kuo A."/>
            <person name="Mondo S.J."/>
            <person name="Salamov A.A."/>
            <person name="Labutti K."/>
            <person name="Zhao Z."/>
            <person name="Chiniquy J."/>
            <person name="Barry K."/>
            <person name="Brewer H.M."/>
            <person name="Purvine S.O."/>
            <person name="Wright A.T."/>
            <person name="Boxma B."/>
            <person name="Van Alen T."/>
            <person name="Hackstein J.H."/>
            <person name="Baker S.E."/>
            <person name="Grigoriev I.V."/>
            <person name="O'Malley M.A."/>
        </authorList>
    </citation>
    <scope>NUCLEOTIDE SEQUENCE [LARGE SCALE GENOMIC DNA]</scope>
    <source>
        <strain evidence="3">finn</strain>
    </source>
</reference>
<keyword evidence="1" id="KW-0472">Membrane</keyword>
<protein>
    <submittedName>
        <fullName evidence="2">Uncharacterized protein</fullName>
    </submittedName>
</protein>
<accession>A0A1Y1UZ76</accession>
<keyword evidence="3" id="KW-1185">Reference proteome</keyword>
<keyword evidence="1" id="KW-0812">Transmembrane</keyword>
<organism evidence="2 3">
    <name type="scientific">Piromyces finnis</name>
    <dbReference type="NCBI Taxonomy" id="1754191"/>
    <lineage>
        <taxon>Eukaryota</taxon>
        <taxon>Fungi</taxon>
        <taxon>Fungi incertae sedis</taxon>
        <taxon>Chytridiomycota</taxon>
        <taxon>Chytridiomycota incertae sedis</taxon>
        <taxon>Neocallimastigomycetes</taxon>
        <taxon>Neocallimastigales</taxon>
        <taxon>Neocallimastigaceae</taxon>
        <taxon>Piromyces</taxon>
    </lineage>
</organism>
<feature type="transmembrane region" description="Helical" evidence="1">
    <location>
        <begin position="20"/>
        <end position="44"/>
    </location>
</feature>